<dbReference type="GO" id="GO:0098793">
    <property type="term" value="C:presynapse"/>
    <property type="evidence" value="ECO:0007669"/>
    <property type="project" value="GOC"/>
</dbReference>
<dbReference type="GO" id="GO:0032012">
    <property type="term" value="P:regulation of ARF protein signal transduction"/>
    <property type="evidence" value="ECO:0007669"/>
    <property type="project" value="InterPro"/>
</dbReference>
<proteinExistence type="evidence at transcript level"/>
<evidence type="ECO:0000313" key="12">
    <source>
        <dbReference type="EMBL" id="CAB3222751.1"/>
    </source>
</evidence>
<dbReference type="EMBL" id="LR783004">
    <property type="protein sequence ID" value="CAB3222751.1"/>
    <property type="molecule type" value="mRNA"/>
</dbReference>
<dbReference type="Pfam" id="PF08518">
    <property type="entry name" value="GIT_SHD"/>
    <property type="match status" value="2"/>
</dbReference>
<gene>
    <name evidence="12" type="primary">Arfgap3-002</name>
</gene>
<dbReference type="SUPFAM" id="SSF57863">
    <property type="entry name" value="ArfGap/RecO-like zinc finger"/>
    <property type="match status" value="1"/>
</dbReference>
<dbReference type="SMART" id="SM00555">
    <property type="entry name" value="GIT"/>
    <property type="match status" value="2"/>
</dbReference>
<keyword evidence="1" id="KW-0343">GTPase activation</keyword>
<feature type="domain" description="Arf-GAP" evidence="11">
    <location>
        <begin position="1"/>
        <end position="126"/>
    </location>
</feature>
<dbReference type="SMART" id="SM00105">
    <property type="entry name" value="ArfGap"/>
    <property type="match status" value="1"/>
</dbReference>
<evidence type="ECO:0000256" key="7">
    <source>
        <dbReference type="PROSITE-ProRule" id="PRU00023"/>
    </source>
</evidence>
<dbReference type="GO" id="GO:0031267">
    <property type="term" value="F:small GTPase binding"/>
    <property type="evidence" value="ECO:0007669"/>
    <property type="project" value="TreeGrafter"/>
</dbReference>
<organism evidence="12">
    <name type="scientific">Phallusia mammillata</name>
    <dbReference type="NCBI Taxonomy" id="59560"/>
    <lineage>
        <taxon>Eukaryota</taxon>
        <taxon>Metazoa</taxon>
        <taxon>Chordata</taxon>
        <taxon>Tunicata</taxon>
        <taxon>Ascidiacea</taxon>
        <taxon>Phlebobranchia</taxon>
        <taxon>Ascidiidae</taxon>
        <taxon>Phallusia</taxon>
    </lineage>
</organism>
<evidence type="ECO:0000256" key="8">
    <source>
        <dbReference type="PROSITE-ProRule" id="PRU00288"/>
    </source>
</evidence>
<dbReference type="PROSITE" id="PS50115">
    <property type="entry name" value="ARFGAP"/>
    <property type="match status" value="1"/>
</dbReference>
<feature type="compositionally biased region" description="Polar residues" evidence="10">
    <location>
        <begin position="582"/>
        <end position="610"/>
    </location>
</feature>
<dbReference type="Gene3D" id="1.10.220.150">
    <property type="entry name" value="Arf GTPase activating protein"/>
    <property type="match status" value="1"/>
</dbReference>
<feature type="region of interest" description="Disordered" evidence="10">
    <location>
        <begin position="440"/>
        <end position="637"/>
    </location>
</feature>
<dbReference type="PANTHER" id="PTHR46097:SF3">
    <property type="entry name" value="ARF GTPASE-ACTIVATING PROTEIN GIT"/>
    <property type="match status" value="1"/>
</dbReference>
<dbReference type="InterPro" id="IPR022018">
    <property type="entry name" value="GIT1_C"/>
</dbReference>
<dbReference type="Gene3D" id="1.20.5.170">
    <property type="match status" value="1"/>
</dbReference>
<dbReference type="Pfam" id="PF12796">
    <property type="entry name" value="Ank_2"/>
    <property type="match status" value="1"/>
</dbReference>
<protein>
    <submittedName>
        <fullName evidence="12">Zinc finger protein ArfGAP-3</fullName>
    </submittedName>
</protein>
<feature type="compositionally biased region" description="Basic and acidic residues" evidence="10">
    <location>
        <begin position="614"/>
        <end position="624"/>
    </location>
</feature>
<feature type="compositionally biased region" description="Pro residues" evidence="10">
    <location>
        <begin position="454"/>
        <end position="464"/>
    </location>
</feature>
<keyword evidence="5" id="KW-0862">Zinc</keyword>
<keyword evidence="9" id="KW-0175">Coiled coil</keyword>
<dbReference type="CDD" id="cd08833">
    <property type="entry name" value="ArfGap_GIT"/>
    <property type="match status" value="1"/>
</dbReference>
<evidence type="ECO:0000256" key="9">
    <source>
        <dbReference type="SAM" id="Coils"/>
    </source>
</evidence>
<keyword evidence="6 7" id="KW-0040">ANK repeat</keyword>
<evidence type="ECO:0000256" key="2">
    <source>
        <dbReference type="ARBA" id="ARBA00022723"/>
    </source>
</evidence>
<keyword evidence="3" id="KW-0677">Repeat</keyword>
<dbReference type="SUPFAM" id="SSF48403">
    <property type="entry name" value="Ankyrin repeat"/>
    <property type="match status" value="1"/>
</dbReference>
<dbReference type="InterPro" id="IPR001164">
    <property type="entry name" value="ArfGAP_dom"/>
</dbReference>
<dbReference type="PROSITE" id="PS50088">
    <property type="entry name" value="ANK_REPEAT"/>
    <property type="match status" value="1"/>
</dbReference>
<evidence type="ECO:0000259" key="11">
    <source>
        <dbReference type="PROSITE" id="PS50115"/>
    </source>
</evidence>
<dbReference type="Pfam" id="PF12205">
    <property type="entry name" value="GIT1_C"/>
    <property type="match status" value="1"/>
</dbReference>
<feature type="compositionally biased region" description="Polar residues" evidence="10">
    <location>
        <begin position="481"/>
        <end position="494"/>
    </location>
</feature>
<dbReference type="InterPro" id="IPR036770">
    <property type="entry name" value="Ankyrin_rpt-contain_sf"/>
</dbReference>
<evidence type="ECO:0000256" key="3">
    <source>
        <dbReference type="ARBA" id="ARBA00022737"/>
    </source>
</evidence>
<dbReference type="Gene3D" id="1.20.120.330">
    <property type="entry name" value="Nucleotidyltransferases domain 2"/>
    <property type="match status" value="1"/>
</dbReference>
<dbReference type="InterPro" id="IPR047161">
    <property type="entry name" value="GIT-like"/>
</dbReference>
<evidence type="ECO:0000256" key="6">
    <source>
        <dbReference type="ARBA" id="ARBA00023043"/>
    </source>
</evidence>
<dbReference type="Gene3D" id="1.25.40.20">
    <property type="entry name" value="Ankyrin repeat-containing domain"/>
    <property type="match status" value="1"/>
</dbReference>
<dbReference type="GO" id="GO:0008270">
    <property type="term" value="F:zinc ion binding"/>
    <property type="evidence" value="ECO:0007669"/>
    <property type="project" value="UniProtKB-KW"/>
</dbReference>
<sequence>MSKPKFRPHTEVCADCGAPEPGWSSVNRGVYMCSDCAGIHRNLGRHVSQVKHVQKSSWHQNQLNMVHQLASVGANSIWEHSLLDPAQVRSGKRKPNPTDPAHTTKSEFIKAKYEQLAYVHRPPRRDDDDLGKQLHSSVRTANLDTSLRLLSLGAQANFFHTERGNTPLHVAAKAGQALQVELLVTYGADPAGLDTNRQTPEDLARAEGHTDLADRLVELQYELSDRLSNFVWNLKPDHKTAIHYAIPKSRDNGVGLDGRKRLQALSNQIFEELAMDVYDEVDRRETEQIWQETKQASAGKIPPTADHVAVPFLPVNPEYSTTRNQGRQKLARFSSSEFNVLVTDILHDIIRRQAMSDGVSLRQAPLQSPTVEDPIYDLPPDGNLDYQSIEDSARPPVSLNEFLALKQKLKEAEEQITKLTEQNKSLTNKATYLARQNHELTKKQQSYPSAFKPPAVPGKPPSAPHSPRNDSSGIIRPISVCNLNESGGSQSSLASGDHQRPQTIHGTPPGSELVEGDKENAETGIGGAKSTKNAPHLRDPSPHNSVGSDYDNHTVLSTGGEPPGARKGSIGTTDPGLEKSASKNVSPSDPANTNENNNTDVSPISVSPHPSTSDGKDSSSDSQEKAPQPNSLPTAEEVIRKTESVTRIIQQLLQAAQKSKIESYASCAGNIFTAVQEIIALFPEELTDQSLRGVINKLRNGAASLKNRCKEVSEQAAGGSSKQVTESIIKNAYEIAKAEKELVTMMNTPKATPTAT</sequence>
<keyword evidence="4 8" id="KW-0863">Zinc-finger</keyword>
<keyword evidence="2" id="KW-0479">Metal-binding</keyword>
<evidence type="ECO:0000256" key="10">
    <source>
        <dbReference type="SAM" id="MobiDB-lite"/>
    </source>
</evidence>
<evidence type="ECO:0000256" key="4">
    <source>
        <dbReference type="ARBA" id="ARBA00022771"/>
    </source>
</evidence>
<dbReference type="InterPro" id="IPR037278">
    <property type="entry name" value="ARFGAP/RecO"/>
</dbReference>
<dbReference type="PANTHER" id="PTHR46097">
    <property type="entry name" value="G PROTEIN-COUPLED RECEPTOR KINASE INTERACTING ARFGAP"/>
    <property type="match status" value="1"/>
</dbReference>
<dbReference type="InterPro" id="IPR038508">
    <property type="entry name" value="ArfGAP_dom_sf"/>
</dbReference>
<dbReference type="Pfam" id="PF01412">
    <property type="entry name" value="ArfGap"/>
    <property type="match status" value="1"/>
</dbReference>
<dbReference type="GO" id="GO:0005096">
    <property type="term" value="F:GTPase activator activity"/>
    <property type="evidence" value="ECO:0007669"/>
    <property type="project" value="UniProtKB-KW"/>
</dbReference>
<dbReference type="GO" id="GO:0007420">
    <property type="term" value="P:brain development"/>
    <property type="evidence" value="ECO:0007669"/>
    <property type="project" value="InterPro"/>
</dbReference>
<dbReference type="InterPro" id="IPR002110">
    <property type="entry name" value="Ankyrin_rpt"/>
</dbReference>
<dbReference type="PROSITE" id="PS50297">
    <property type="entry name" value="ANK_REP_REGION"/>
    <property type="match status" value="1"/>
</dbReference>
<dbReference type="AlphaFoldDB" id="A0A6F9D765"/>
<name>A0A6F9D765_9ASCI</name>
<evidence type="ECO:0000256" key="1">
    <source>
        <dbReference type="ARBA" id="ARBA00022468"/>
    </source>
</evidence>
<dbReference type="GO" id="GO:0008277">
    <property type="term" value="P:regulation of G protein-coupled receptor signaling pathway"/>
    <property type="evidence" value="ECO:0007669"/>
    <property type="project" value="TreeGrafter"/>
</dbReference>
<evidence type="ECO:0000256" key="5">
    <source>
        <dbReference type="ARBA" id="ARBA00022833"/>
    </source>
</evidence>
<dbReference type="SMART" id="SM00248">
    <property type="entry name" value="ANK"/>
    <property type="match status" value="2"/>
</dbReference>
<dbReference type="InterPro" id="IPR013724">
    <property type="entry name" value="GIT_SHD"/>
</dbReference>
<feature type="coiled-coil region" evidence="9">
    <location>
        <begin position="402"/>
        <end position="429"/>
    </location>
</feature>
<reference evidence="12" key="1">
    <citation type="submission" date="2020-04" db="EMBL/GenBank/DDBJ databases">
        <authorList>
            <person name="Neveu A P."/>
        </authorList>
    </citation>
    <scope>NUCLEOTIDE SEQUENCE</scope>
    <source>
        <tissue evidence="12">Whole embryo</tissue>
    </source>
</reference>
<dbReference type="PRINTS" id="PR00405">
    <property type="entry name" value="REVINTRACTNG"/>
</dbReference>
<dbReference type="GO" id="GO:0036465">
    <property type="term" value="P:synaptic vesicle recycling"/>
    <property type="evidence" value="ECO:0007669"/>
    <property type="project" value="TreeGrafter"/>
</dbReference>
<accession>A0A6F9D765</accession>
<feature type="repeat" description="ANK" evidence="7">
    <location>
        <begin position="163"/>
        <end position="195"/>
    </location>
</feature>